<sequence length="329" mass="40681">MFKTKKNIIKYIIFIFIILIPYFLSGESYRYSNRNRNKNKKYINKLNHKNISLKKRIYFFFDQRKNYALIKSFFLKKKQFIIITSDISEAEYLFKKKYYKKALINFNNIINKFIFNKELYNNIIKKIALCNFYLKKYYLAINCFKILLKDNIDAEENIFNLGMCYYLQSNDYLFFQKTRIKYIKIFLFLRKNYPNSKYLPKIDKMIYNAFLTLKNKKESIGMYYFNKKKYKSSIRVFKQIINDYQDIFNIQKYYIYMIISQYKVEKENKNYSFEKTMKLHNTYLQFYLENENYFLDEINLSLPSKIKKQFQKIEIHLILIKKLTKYLIQ</sequence>
<name>A0A654M2P4_9FLAO</name>
<dbReference type="Proteomes" id="UP000055698">
    <property type="component" value="Chromosome"/>
</dbReference>
<proteinExistence type="predicted"/>
<accession>A0A654M2P4</accession>
<protein>
    <submittedName>
        <fullName evidence="2">Putative Outer Membrane Protein Assembly Complex-BamD subunit</fullName>
    </submittedName>
</protein>
<gene>
    <name evidence="2" type="ORF">ASU30_079</name>
</gene>
<dbReference type="RefSeq" id="WP_235522822.1">
    <property type="nucleotide sequence ID" value="NZ_CP013212.1"/>
</dbReference>
<reference evidence="2 3" key="2">
    <citation type="journal article" date="2016" name="Genome Announc.">
        <title>Complete Genome Sequences of the Obligate Symbionts 'Candidatus Sulcia muelleri' and 'Ca. Nasuia deltocephalinicola' from the Pestiferous Leafhopper Macrosteles quadripunctulatus (Hemiptera: Cicadellidae).</title>
        <authorList>
            <person name="Bennett G.M."/>
            <person name="Abba S."/>
            <person name="Kube M."/>
            <person name="Marzachi C."/>
        </authorList>
    </citation>
    <scope>NUCLEOTIDE SEQUENCE [LARGE SCALE GENOMIC DNA]</scope>
    <source>
        <strain evidence="2 3">PUNC</strain>
    </source>
</reference>
<dbReference type="AlphaFoldDB" id="A0A654M2P4"/>
<keyword evidence="1" id="KW-1133">Transmembrane helix</keyword>
<dbReference type="SUPFAM" id="SSF48452">
    <property type="entry name" value="TPR-like"/>
    <property type="match status" value="1"/>
</dbReference>
<dbReference type="InterPro" id="IPR011990">
    <property type="entry name" value="TPR-like_helical_dom_sf"/>
</dbReference>
<evidence type="ECO:0000313" key="2">
    <source>
        <dbReference type="EMBL" id="ALP70145.1"/>
    </source>
</evidence>
<organism evidence="2 3">
    <name type="scientific">Candidatus Karelsulcia muelleri</name>
    <dbReference type="NCBI Taxonomy" id="336810"/>
    <lineage>
        <taxon>Bacteria</taxon>
        <taxon>Pseudomonadati</taxon>
        <taxon>Bacteroidota</taxon>
        <taxon>Flavobacteriia</taxon>
        <taxon>Flavobacteriales</taxon>
        <taxon>Candidatus Karelsulcia</taxon>
    </lineage>
</organism>
<evidence type="ECO:0000313" key="3">
    <source>
        <dbReference type="Proteomes" id="UP000055698"/>
    </source>
</evidence>
<dbReference type="EMBL" id="CP013212">
    <property type="protein sequence ID" value="ALP70145.1"/>
    <property type="molecule type" value="Genomic_DNA"/>
</dbReference>
<dbReference type="Gene3D" id="1.25.40.10">
    <property type="entry name" value="Tetratricopeptide repeat domain"/>
    <property type="match status" value="1"/>
</dbReference>
<evidence type="ECO:0000256" key="1">
    <source>
        <dbReference type="SAM" id="Phobius"/>
    </source>
</evidence>
<feature type="transmembrane region" description="Helical" evidence="1">
    <location>
        <begin position="7"/>
        <end position="24"/>
    </location>
</feature>
<keyword evidence="1" id="KW-0472">Membrane</keyword>
<reference evidence="3" key="1">
    <citation type="submission" date="2015-11" db="EMBL/GenBank/DDBJ databases">
        <title>Complete genome sequences of the obligate symbionts Candidatus Sulcia muelleri and Candidatus Nasuia deltocephalinicola from the pestiferous leafhopper, Macrosteles quadripunctulatus (Hemiptera: Cicadellidae).</title>
        <authorList>
            <person name="Bennett G.M."/>
            <person name="Abba S."/>
            <person name="Kube M."/>
            <person name="Marzachi C."/>
        </authorList>
    </citation>
    <scope>NUCLEOTIDE SEQUENCE [LARGE SCALE GENOMIC DNA]</scope>
    <source>
        <strain evidence="3">PUNC</strain>
    </source>
</reference>
<keyword evidence="1" id="KW-0812">Transmembrane</keyword>
<dbReference type="GeneID" id="75050225"/>